<dbReference type="GO" id="GO:0009055">
    <property type="term" value="F:electron transfer activity"/>
    <property type="evidence" value="ECO:0007669"/>
    <property type="project" value="InterPro"/>
</dbReference>
<dbReference type="AlphaFoldDB" id="A0A2N5Y7D4"/>
<evidence type="ECO:0000256" key="7">
    <source>
        <dbReference type="ARBA" id="ARBA00023002"/>
    </source>
</evidence>
<protein>
    <recommendedName>
        <fullName evidence="12">Fumarate reductase iron-sulfur subunit</fullName>
        <ecNumber evidence="12">1.3.5.1</ecNumber>
    </recommendedName>
</protein>
<dbReference type="PROSITE" id="PS00197">
    <property type="entry name" value="2FE2S_FER_1"/>
    <property type="match status" value="1"/>
</dbReference>
<comment type="caution">
    <text evidence="15">The sequence shown here is derived from an EMBL/GenBank/DDBJ whole genome shotgun (WGS) entry which is preliminary data.</text>
</comment>
<evidence type="ECO:0000256" key="1">
    <source>
        <dbReference type="ARBA" id="ARBA00004894"/>
    </source>
</evidence>
<comment type="catalytic activity">
    <reaction evidence="12">
        <text>a menaquinone + succinate = a menaquinol + fumarate</text>
        <dbReference type="Rhea" id="RHEA:27834"/>
        <dbReference type="Rhea" id="RHEA-COMP:9537"/>
        <dbReference type="Rhea" id="RHEA-COMP:9539"/>
        <dbReference type="ChEBI" id="CHEBI:16374"/>
        <dbReference type="ChEBI" id="CHEBI:18151"/>
        <dbReference type="ChEBI" id="CHEBI:29806"/>
        <dbReference type="ChEBI" id="CHEBI:30031"/>
        <dbReference type="EC" id="1.3.5.1"/>
    </reaction>
</comment>
<feature type="domain" description="4Fe-4S ferredoxin-type" evidence="14">
    <location>
        <begin position="141"/>
        <end position="162"/>
    </location>
</feature>
<comment type="cofactor">
    <cofactor evidence="12">
        <name>[4Fe-4S] cluster</name>
        <dbReference type="ChEBI" id="CHEBI:49883"/>
    </cofactor>
    <text evidence="12">Binds 1 [4Fe-4S] cluster.</text>
</comment>
<keyword evidence="16" id="KW-1185">Reference proteome</keyword>
<dbReference type="SUPFAM" id="SSF46548">
    <property type="entry name" value="alpha-helical ferredoxin"/>
    <property type="match status" value="1"/>
</dbReference>
<dbReference type="InterPro" id="IPR036010">
    <property type="entry name" value="2Fe-2S_ferredoxin-like_sf"/>
</dbReference>
<dbReference type="Gene3D" id="3.10.20.30">
    <property type="match status" value="1"/>
</dbReference>
<comment type="cofactor">
    <cofactor evidence="12">
        <name>[3Fe-4S] cluster</name>
        <dbReference type="ChEBI" id="CHEBI:21137"/>
    </cofactor>
    <text evidence="12">Binds 1 [3Fe-4S] cluster.</text>
</comment>
<dbReference type="NCBIfam" id="NF009051">
    <property type="entry name" value="PRK12385.1"/>
    <property type="match status" value="1"/>
</dbReference>
<dbReference type="PROSITE" id="PS51379">
    <property type="entry name" value="4FE4S_FER_2"/>
    <property type="match status" value="1"/>
</dbReference>
<comment type="pathway">
    <text evidence="1">Carbohydrate metabolism; tricarboxylic acid cycle; fumarate from succinate (bacterial route): step 1/1.</text>
</comment>
<dbReference type="GO" id="GO:0046872">
    <property type="term" value="F:metal ion binding"/>
    <property type="evidence" value="ECO:0007669"/>
    <property type="project" value="UniProtKB-KW"/>
</dbReference>
<reference evidence="16" key="1">
    <citation type="submission" date="2017-11" db="EMBL/GenBank/DDBJ databases">
        <title>The draft genome sequence of Chromatocurvus sp. F02.</title>
        <authorList>
            <person name="Du Z.-J."/>
            <person name="Chang Y.-Q."/>
        </authorList>
    </citation>
    <scope>NUCLEOTIDE SEQUENCE [LARGE SCALE GENOMIC DNA]</scope>
    <source>
        <strain evidence="16">F02</strain>
    </source>
</reference>
<dbReference type="OrthoDB" id="9804391at2"/>
<evidence type="ECO:0000256" key="3">
    <source>
        <dbReference type="ARBA" id="ARBA00022485"/>
    </source>
</evidence>
<dbReference type="PANTHER" id="PTHR11921:SF29">
    <property type="entry name" value="SUCCINATE DEHYDROGENASE [UBIQUINONE] IRON-SULFUR SUBUNIT, MITOCHONDRIAL"/>
    <property type="match status" value="1"/>
</dbReference>
<evidence type="ECO:0000256" key="9">
    <source>
        <dbReference type="ARBA" id="ARBA00023014"/>
    </source>
</evidence>
<organism evidence="15 16">
    <name type="scientific">Kineobactrum sediminis</name>
    <dbReference type="NCBI Taxonomy" id="1905677"/>
    <lineage>
        <taxon>Bacteria</taxon>
        <taxon>Pseudomonadati</taxon>
        <taxon>Pseudomonadota</taxon>
        <taxon>Gammaproteobacteria</taxon>
        <taxon>Cellvibrionales</taxon>
        <taxon>Halieaceae</taxon>
        <taxon>Kineobactrum</taxon>
    </lineage>
</organism>
<evidence type="ECO:0000259" key="13">
    <source>
        <dbReference type="PROSITE" id="PS51085"/>
    </source>
</evidence>
<gene>
    <name evidence="15" type="ORF">CWI75_02850</name>
</gene>
<keyword evidence="4" id="KW-0816">Tricarboxylic acid cycle</keyword>
<dbReference type="Gene3D" id="1.10.1060.10">
    <property type="entry name" value="Alpha-helical ferredoxin"/>
    <property type="match status" value="1"/>
</dbReference>
<evidence type="ECO:0000256" key="8">
    <source>
        <dbReference type="ARBA" id="ARBA00023004"/>
    </source>
</evidence>
<dbReference type="Proteomes" id="UP000234845">
    <property type="component" value="Unassembled WGS sequence"/>
</dbReference>
<dbReference type="EC" id="1.3.5.1" evidence="12"/>
<evidence type="ECO:0000256" key="2">
    <source>
        <dbReference type="ARBA" id="ARBA00009433"/>
    </source>
</evidence>
<dbReference type="InterPro" id="IPR006058">
    <property type="entry name" value="2Fe2S_fd_BS"/>
</dbReference>
<dbReference type="GO" id="GO:0051537">
    <property type="term" value="F:2 iron, 2 sulfur cluster binding"/>
    <property type="evidence" value="ECO:0007669"/>
    <property type="project" value="UniProtKB-KW"/>
</dbReference>
<evidence type="ECO:0000256" key="10">
    <source>
        <dbReference type="ARBA" id="ARBA00023291"/>
    </source>
</evidence>
<dbReference type="InterPro" id="IPR009051">
    <property type="entry name" value="Helical_ferredxn"/>
</dbReference>
<comment type="cofactor">
    <cofactor evidence="12">
        <name>[2Fe-2S] cluster</name>
        <dbReference type="ChEBI" id="CHEBI:190135"/>
    </cofactor>
    <text evidence="12">Binds 1 [2Fe-2S] cluster.</text>
</comment>
<evidence type="ECO:0000313" key="15">
    <source>
        <dbReference type="EMBL" id="PLW84295.1"/>
    </source>
</evidence>
<dbReference type="InterPro" id="IPR017900">
    <property type="entry name" value="4Fe4S_Fe_S_CS"/>
</dbReference>
<dbReference type="EMBL" id="PKLZ01000001">
    <property type="protein sequence ID" value="PLW84295.1"/>
    <property type="molecule type" value="Genomic_DNA"/>
</dbReference>
<dbReference type="InterPro" id="IPR025192">
    <property type="entry name" value="Succ_DH/fum_Rdtase_N"/>
</dbReference>
<keyword evidence="5 12" id="KW-0001">2Fe-2S</keyword>
<evidence type="ECO:0000256" key="11">
    <source>
        <dbReference type="ARBA" id="ARBA00066269"/>
    </source>
</evidence>
<dbReference type="SUPFAM" id="SSF54292">
    <property type="entry name" value="2Fe-2S ferredoxin-like"/>
    <property type="match status" value="1"/>
</dbReference>
<dbReference type="GO" id="GO:0051539">
    <property type="term" value="F:4 iron, 4 sulfur cluster binding"/>
    <property type="evidence" value="ECO:0007669"/>
    <property type="project" value="UniProtKB-KW"/>
</dbReference>
<dbReference type="RefSeq" id="WP_101519931.1">
    <property type="nucleotide sequence ID" value="NZ_PKLZ01000001.1"/>
</dbReference>
<proteinExistence type="inferred from homology"/>
<dbReference type="GO" id="GO:0051538">
    <property type="term" value="F:3 iron, 4 sulfur cluster binding"/>
    <property type="evidence" value="ECO:0007669"/>
    <property type="project" value="UniProtKB-KW"/>
</dbReference>
<dbReference type="FunFam" id="1.10.1060.10:FF:000003">
    <property type="entry name" value="Succinate dehydrogenase iron-sulfur subunit"/>
    <property type="match status" value="1"/>
</dbReference>
<keyword evidence="6 12" id="KW-0479">Metal-binding</keyword>
<dbReference type="InterPro" id="IPR012675">
    <property type="entry name" value="Beta-grasp_dom_sf"/>
</dbReference>
<dbReference type="CDD" id="cd00207">
    <property type="entry name" value="fer2"/>
    <property type="match status" value="1"/>
</dbReference>
<name>A0A2N5Y7D4_9GAMM</name>
<dbReference type="Pfam" id="PF13183">
    <property type="entry name" value="Fer4_8"/>
    <property type="match status" value="1"/>
</dbReference>
<evidence type="ECO:0000259" key="14">
    <source>
        <dbReference type="PROSITE" id="PS51379"/>
    </source>
</evidence>
<keyword evidence="3 12" id="KW-0004">4Fe-4S</keyword>
<dbReference type="GO" id="GO:0006099">
    <property type="term" value="P:tricarboxylic acid cycle"/>
    <property type="evidence" value="ECO:0007669"/>
    <property type="project" value="UniProtKB-KW"/>
</dbReference>
<sequence length="251" mass="28164">MTETVTVRVQRYRPEEDQEPWAQSFEVPYSEDLSILDALNQIKDQQDPTLSHRWSCRMAICGSCGVMINGEPRLACKTFLRDYRGKDALEVRALDNFPIERDLVSDISGFIDHLETVQPWLIRSDEQPVSAGAYRQTPEQMQRYAAFSQCINCGLCYAACPQFGRDPAFLGPAALTLAQRYNLDSRDEGASQRMNWLNAEAGVWSCTFVGYCSQVCPKDVDPAAAINQGKVASDINYAVNLFNILRGKDDA</sequence>
<evidence type="ECO:0000256" key="5">
    <source>
        <dbReference type="ARBA" id="ARBA00022714"/>
    </source>
</evidence>
<feature type="domain" description="2Fe-2S ferredoxin-type" evidence="13">
    <location>
        <begin position="3"/>
        <end position="97"/>
    </location>
</feature>
<dbReference type="Pfam" id="PF13085">
    <property type="entry name" value="Fer2_3"/>
    <property type="match status" value="1"/>
</dbReference>
<evidence type="ECO:0000256" key="6">
    <source>
        <dbReference type="ARBA" id="ARBA00022723"/>
    </source>
</evidence>
<evidence type="ECO:0000256" key="4">
    <source>
        <dbReference type="ARBA" id="ARBA00022532"/>
    </source>
</evidence>
<comment type="similarity">
    <text evidence="2 12">Belongs to the succinate dehydrogenase/fumarate reductase iron-sulfur protein family.</text>
</comment>
<dbReference type="InterPro" id="IPR017896">
    <property type="entry name" value="4Fe4S_Fe-S-bd"/>
</dbReference>
<keyword evidence="9 12" id="KW-0411">Iron-sulfur</keyword>
<dbReference type="InterPro" id="IPR004489">
    <property type="entry name" value="Succ_DH/fum_Rdtase_Fe-S"/>
</dbReference>
<dbReference type="NCBIfam" id="TIGR00384">
    <property type="entry name" value="dhsB"/>
    <property type="match status" value="1"/>
</dbReference>
<dbReference type="InterPro" id="IPR001041">
    <property type="entry name" value="2Fe-2S_ferredoxin-type"/>
</dbReference>
<evidence type="ECO:0000256" key="12">
    <source>
        <dbReference type="RuleBase" id="RU361237"/>
    </source>
</evidence>
<dbReference type="PROSITE" id="PS51085">
    <property type="entry name" value="2FE2S_FER_2"/>
    <property type="match status" value="1"/>
</dbReference>
<dbReference type="InterPro" id="IPR050573">
    <property type="entry name" value="SDH/FRD_Iron-Sulfur"/>
</dbReference>
<dbReference type="PANTHER" id="PTHR11921">
    <property type="entry name" value="SUCCINATE DEHYDROGENASE IRON-SULFUR PROTEIN"/>
    <property type="match status" value="1"/>
</dbReference>
<dbReference type="GO" id="GO:0022904">
    <property type="term" value="P:respiratory electron transport chain"/>
    <property type="evidence" value="ECO:0007669"/>
    <property type="project" value="TreeGrafter"/>
</dbReference>
<evidence type="ECO:0000313" key="16">
    <source>
        <dbReference type="Proteomes" id="UP000234845"/>
    </source>
</evidence>
<dbReference type="GO" id="GO:0008177">
    <property type="term" value="F:succinate dehydrogenase (quinone) activity"/>
    <property type="evidence" value="ECO:0007669"/>
    <property type="project" value="UniProtKB-EC"/>
</dbReference>
<keyword evidence="8 12" id="KW-0408">Iron</keyword>
<dbReference type="PROSITE" id="PS00198">
    <property type="entry name" value="4FE4S_FER_1"/>
    <property type="match status" value="1"/>
</dbReference>
<keyword evidence="10 12" id="KW-0003">3Fe-4S</keyword>
<dbReference type="NCBIfam" id="NF004616">
    <property type="entry name" value="PRK05950.1"/>
    <property type="match status" value="1"/>
</dbReference>
<comment type="subunit">
    <text evidence="11">Part of an enzyme complex containing three subunits: a flavoprotein (frdA), an iron-sulfur protein (frdB), and diheme cytochrome b (frdC).</text>
</comment>
<keyword evidence="7" id="KW-0560">Oxidoreductase</keyword>
<accession>A0A2N5Y7D4</accession>